<keyword evidence="1" id="KW-0175">Coiled coil</keyword>
<feature type="signal peptide" evidence="2">
    <location>
        <begin position="1"/>
        <end position="19"/>
    </location>
</feature>
<evidence type="ECO:0000256" key="2">
    <source>
        <dbReference type="SAM" id="SignalP"/>
    </source>
</evidence>
<evidence type="ECO:0000256" key="1">
    <source>
        <dbReference type="SAM" id="Coils"/>
    </source>
</evidence>
<dbReference type="Proteomes" id="UP000019275">
    <property type="component" value="Unassembled WGS sequence"/>
</dbReference>
<evidence type="ECO:0000313" key="3">
    <source>
        <dbReference type="EMBL" id="EWH13228.1"/>
    </source>
</evidence>
<feature type="chain" id="PRO_5045160857" description="DUF4836 family protein" evidence="2">
    <location>
        <begin position="20"/>
        <end position="646"/>
    </location>
</feature>
<proteinExistence type="predicted"/>
<dbReference type="RefSeq" id="WP_034645786.1">
    <property type="nucleotide sequence ID" value="NZ_ARZX01000013.1"/>
</dbReference>
<organism evidence="3 4">
    <name type="scientific">Cellulophaga geojensis KL-A</name>
    <dbReference type="NCBI Taxonomy" id="1328323"/>
    <lineage>
        <taxon>Bacteria</taxon>
        <taxon>Pseudomonadati</taxon>
        <taxon>Bacteroidota</taxon>
        <taxon>Flavobacteriia</taxon>
        <taxon>Flavobacteriales</taxon>
        <taxon>Flavobacteriaceae</taxon>
        <taxon>Cellulophaga</taxon>
    </lineage>
</organism>
<reference evidence="3 4" key="1">
    <citation type="journal article" date="2014" name="Genome Announc.">
        <title>Draft Genome Sequence of the Carrageenan-Degrading Bacterium Cellulophaga sp. Strain KL-A, Isolated from Decaying Marine Algae.</title>
        <authorList>
            <person name="Shan D."/>
            <person name="Ying J."/>
            <person name="Li X."/>
            <person name="Gao Z."/>
            <person name="Wei G."/>
            <person name="Shao Z."/>
        </authorList>
    </citation>
    <scope>NUCLEOTIDE SEQUENCE [LARGE SCALE GENOMIC DNA]</scope>
    <source>
        <strain evidence="3 4">KL-A</strain>
    </source>
</reference>
<protein>
    <recommendedName>
        <fullName evidence="5">DUF4836 family protein</fullName>
    </recommendedName>
</protein>
<gene>
    <name evidence="3" type="ORF">KLA_10828</name>
</gene>
<evidence type="ECO:0000313" key="4">
    <source>
        <dbReference type="Proteomes" id="UP000019275"/>
    </source>
</evidence>
<feature type="coiled-coil region" evidence="1">
    <location>
        <begin position="197"/>
        <end position="224"/>
    </location>
</feature>
<accession>A0ABN0RMT4</accession>
<dbReference type="EMBL" id="ARZX01000013">
    <property type="protein sequence ID" value="EWH13228.1"/>
    <property type="molecule type" value="Genomic_DNA"/>
</dbReference>
<keyword evidence="4" id="KW-1185">Reference proteome</keyword>
<comment type="caution">
    <text evidence="3">The sequence shown here is derived from an EMBL/GenBank/DDBJ whole genome shotgun (WGS) entry which is preliminary data.</text>
</comment>
<name>A0ABN0RMT4_9FLAO</name>
<evidence type="ECO:0008006" key="5">
    <source>
        <dbReference type="Google" id="ProtNLM"/>
    </source>
</evidence>
<sequence>MKKLLLSLTICCAAYTAQAQDLIQNIPANSSAVVTIKGSNVTDLFSIKEFENSKIGQEMVKELARESDGDLTSLNDLGIDFNASAYYFLQAEKGVFSNYFAIPLRSKNGFDNLIKKNNSSTEKIKTDGDITYMQDNYDGITVAWNDRMLVVVISEDTNEDDDYNYYSYDDVTEIEEAVEVAVDVAGDAVEAVEVEEVEEAEEVIEIVEVEIEDVEETVIESTEDATYSNDDYYKKREERYKRERQEREAKRIAKTQKAKVRNLQKAKAFINGDHSSNNILRNKSYVASLGKQNFEAHAWAGDFMNLYNELVSNKMSDYAYGMYNVEELYRNSSVSSTLDFTNTSAVLNIDYTMSDAMAKHAKAMYNGKMNKDFFKYFNQDKMLGYMSVNASTEGLLTEYPKLMKSMFANSTNNEMATAIPLGADLLSVFLDEEAVGELVRGDMLFVVNDIAKKQVTYTTYDYDENYNRIPIEKTKEETVPDFIFMATSNGESIFNKFMNIAVKENEMTVDNGIYKFNTPRSVPVNVYAMHAKGVLFFATSKDQLLAIRNGSFKGSVSGDHKKNISKNTSAAYVNGKNIISQIPVNELPREFKRKINFLTSNTEDLLITTGKLKGNKSSTKVILNTPEEGHKNGLAYFINFIDAFID</sequence>
<keyword evidence="2" id="KW-0732">Signal</keyword>